<organism evidence="2">
    <name type="scientific">Eutreptiella gymnastica</name>
    <dbReference type="NCBI Taxonomy" id="73025"/>
    <lineage>
        <taxon>Eukaryota</taxon>
        <taxon>Discoba</taxon>
        <taxon>Euglenozoa</taxon>
        <taxon>Euglenida</taxon>
        <taxon>Spirocuta</taxon>
        <taxon>Euglenophyceae</taxon>
        <taxon>Eutreptiales</taxon>
        <taxon>Eutreptiaceae</taxon>
        <taxon>Eutreptiella</taxon>
    </lineage>
</organism>
<evidence type="ECO:0000256" key="1">
    <source>
        <dbReference type="SAM" id="MobiDB-lite"/>
    </source>
</evidence>
<name>A0A7S4C7N3_9EUGL</name>
<sequence length="112" mass="11658">MLRRPLPPEGTERGASPRRKCPGAAARCPSSLRGALHSPCPARGPRSHRAQHAARPPRARPGTAILNPPSAARARRAHRVATSAVGRGAPEAVTAFAQATASQTDTALLFCS</sequence>
<accession>A0A7S4C7N3</accession>
<reference evidence="2" key="1">
    <citation type="submission" date="2021-01" db="EMBL/GenBank/DDBJ databases">
        <authorList>
            <person name="Corre E."/>
            <person name="Pelletier E."/>
            <person name="Niang G."/>
            <person name="Scheremetjew M."/>
            <person name="Finn R."/>
            <person name="Kale V."/>
            <person name="Holt S."/>
            <person name="Cochrane G."/>
            <person name="Meng A."/>
            <person name="Brown T."/>
            <person name="Cohen L."/>
        </authorList>
    </citation>
    <scope>NUCLEOTIDE SEQUENCE</scope>
    <source>
        <strain evidence="2">CCMP1594</strain>
    </source>
</reference>
<feature type="region of interest" description="Disordered" evidence="1">
    <location>
        <begin position="1"/>
        <end position="67"/>
    </location>
</feature>
<feature type="compositionally biased region" description="Basic residues" evidence="1">
    <location>
        <begin position="45"/>
        <end position="58"/>
    </location>
</feature>
<proteinExistence type="predicted"/>
<evidence type="ECO:0000313" key="2">
    <source>
        <dbReference type="EMBL" id="CAE0789499.1"/>
    </source>
</evidence>
<protein>
    <submittedName>
        <fullName evidence="2">Uncharacterized protein</fullName>
    </submittedName>
</protein>
<dbReference type="EMBL" id="HBJA01002044">
    <property type="protein sequence ID" value="CAE0789499.1"/>
    <property type="molecule type" value="Transcribed_RNA"/>
</dbReference>
<dbReference type="AlphaFoldDB" id="A0A7S4C7N3"/>
<gene>
    <name evidence="2" type="ORF">EGYM00163_LOCUS612</name>
</gene>